<name>A0AA96VFK9_9EURY</name>
<dbReference type="GeneID" id="89228723"/>
<sequence>MKNKRKTYLALSLFCILLVFIISLGIYASILPKDWAIFLSYIATLAAIFFGLFVIKEKPQNWRIALFLSFALIFVYMVIWYYGRKNIYWIQTEIFGISIWIWANILTSFVLVILFVFIALYIDKIVNKIKKPKSSS</sequence>
<dbReference type="EMBL" id="CP131061">
    <property type="protein sequence ID" value="WNY27496.1"/>
    <property type="molecule type" value="Genomic_DNA"/>
</dbReference>
<feature type="transmembrane region" description="Helical" evidence="1">
    <location>
        <begin position="7"/>
        <end position="30"/>
    </location>
</feature>
<keyword evidence="1" id="KW-1133">Transmembrane helix</keyword>
<evidence type="ECO:0000256" key="1">
    <source>
        <dbReference type="SAM" id="Phobius"/>
    </source>
</evidence>
<evidence type="ECO:0000313" key="2">
    <source>
        <dbReference type="EMBL" id="WNY27496.1"/>
    </source>
</evidence>
<dbReference type="AlphaFoldDB" id="A0AA96VFK9"/>
<reference evidence="2 3" key="1">
    <citation type="submission" date="2023-07" db="EMBL/GenBank/DDBJ databases">
        <title>Closed genome sequence of Methanosarcinaceae archaeon Am2.</title>
        <authorList>
            <person name="Poehlein A."/>
            <person name="Protasov E."/>
            <person name="Platt K."/>
            <person name="Reeh H."/>
            <person name="Daniel R."/>
            <person name="Brune A."/>
        </authorList>
    </citation>
    <scope>NUCLEOTIDE SEQUENCE [LARGE SCALE GENOMIC DNA]</scope>
    <source>
        <strain evidence="2 3">Am2</strain>
    </source>
</reference>
<accession>A0AA96VFK9</accession>
<dbReference type="Proteomes" id="UP001304970">
    <property type="component" value="Chromosome"/>
</dbReference>
<dbReference type="RefSeq" id="WP_338097469.1">
    <property type="nucleotide sequence ID" value="NZ_CP131061.1"/>
</dbReference>
<keyword evidence="1" id="KW-0812">Transmembrane</keyword>
<protein>
    <submittedName>
        <fullName evidence="2">Uncharacterized protein</fullName>
    </submittedName>
</protein>
<gene>
    <name evidence="2" type="ORF">MsAm2_12960</name>
</gene>
<feature type="transmembrane region" description="Helical" evidence="1">
    <location>
        <begin position="36"/>
        <end position="55"/>
    </location>
</feature>
<feature type="transmembrane region" description="Helical" evidence="1">
    <location>
        <begin position="62"/>
        <end position="82"/>
    </location>
</feature>
<proteinExistence type="predicted"/>
<organism evidence="2 3">
    <name type="scientific">Methanolapillus ohkumae</name>
    <dbReference type="NCBI Taxonomy" id="3028298"/>
    <lineage>
        <taxon>Archaea</taxon>
        <taxon>Methanobacteriati</taxon>
        <taxon>Methanobacteriota</taxon>
        <taxon>Stenosarchaea group</taxon>
        <taxon>Methanomicrobia</taxon>
        <taxon>Methanosarcinales</taxon>
        <taxon>Methanosarcinaceae</taxon>
        <taxon>Methanolapillus</taxon>
    </lineage>
</organism>
<keyword evidence="1" id="KW-0472">Membrane</keyword>
<evidence type="ECO:0000313" key="3">
    <source>
        <dbReference type="Proteomes" id="UP001304970"/>
    </source>
</evidence>
<feature type="transmembrane region" description="Helical" evidence="1">
    <location>
        <begin position="94"/>
        <end position="122"/>
    </location>
</feature>
<keyword evidence="3" id="KW-1185">Reference proteome</keyword>